<organism evidence="23 24">
    <name type="scientific">Panthera leo</name>
    <name type="common">Lion</name>
    <dbReference type="NCBI Taxonomy" id="9689"/>
    <lineage>
        <taxon>Eukaryota</taxon>
        <taxon>Metazoa</taxon>
        <taxon>Chordata</taxon>
        <taxon>Craniata</taxon>
        <taxon>Vertebrata</taxon>
        <taxon>Euteleostomi</taxon>
        <taxon>Mammalia</taxon>
        <taxon>Eutheria</taxon>
        <taxon>Laurasiatheria</taxon>
        <taxon>Carnivora</taxon>
        <taxon>Feliformia</taxon>
        <taxon>Felidae</taxon>
        <taxon>Pantherinae</taxon>
        <taxon>Panthera</taxon>
    </lineage>
</organism>
<evidence type="ECO:0000256" key="3">
    <source>
        <dbReference type="ARBA" id="ARBA00004514"/>
    </source>
</evidence>
<keyword evidence="8" id="KW-0963">Cytoplasm</keyword>
<dbReference type="GO" id="GO:0051287">
    <property type="term" value="F:NAD binding"/>
    <property type="evidence" value="ECO:0007669"/>
    <property type="project" value="InterPro"/>
</dbReference>
<keyword evidence="24" id="KW-1185">Reference proteome</keyword>
<keyword evidence="16" id="KW-0539">Nucleus</keyword>
<dbReference type="FunFam" id="3.40.50.720:FF:000319">
    <property type="entry name" value="Glyceraldehyde-3-phosphate dehydrogenase"/>
    <property type="match status" value="1"/>
</dbReference>
<feature type="transmembrane region" description="Helical" evidence="21">
    <location>
        <begin position="49"/>
        <end position="65"/>
    </location>
</feature>
<dbReference type="Gene3D" id="3.40.50.720">
    <property type="entry name" value="NAD(P)-binding Rossmann-like Domain"/>
    <property type="match status" value="1"/>
</dbReference>
<dbReference type="GO" id="GO:0005856">
    <property type="term" value="C:cytoskeleton"/>
    <property type="evidence" value="ECO:0007669"/>
    <property type="project" value="UniProtKB-SubCell"/>
</dbReference>
<dbReference type="Proteomes" id="UP000694399">
    <property type="component" value="Chromosome C2"/>
</dbReference>
<keyword evidence="12" id="KW-0560">Oxidoreductase</keyword>
<protein>
    <recommendedName>
        <fullName evidence="7">Glyceraldehyde-3-phosphate dehydrogenase</fullName>
        <ecNumber evidence="6">1.2.1.12</ecNumber>
    </recommendedName>
    <alternativeName>
        <fullName evidence="17">Peptidyl-cysteine S-nitrosylase GAPDH</fullName>
    </alternativeName>
</protein>
<dbReference type="GO" id="GO:0004365">
    <property type="term" value="F:glyceraldehyde-3-phosphate dehydrogenase (NAD+) (phosphorylating) activity"/>
    <property type="evidence" value="ECO:0007669"/>
    <property type="project" value="UniProtKB-EC"/>
</dbReference>
<evidence type="ECO:0000256" key="7">
    <source>
        <dbReference type="ARBA" id="ARBA00021022"/>
    </source>
</evidence>
<reference evidence="23" key="2">
    <citation type="submission" date="2025-08" db="UniProtKB">
        <authorList>
            <consortium name="Ensembl"/>
        </authorList>
    </citation>
    <scope>IDENTIFICATION</scope>
</reference>
<evidence type="ECO:0000256" key="18">
    <source>
        <dbReference type="ARBA" id="ARBA00047698"/>
    </source>
</evidence>
<keyword evidence="21" id="KW-1133">Transmembrane helix</keyword>
<reference evidence="23" key="1">
    <citation type="journal article" date="2019" name="bioRxiv">
        <title>Long live the king: chromosome-level assembly of the lion (Panthera leo) using linked-read, Hi-C, and long read data.</title>
        <authorList>
            <person name="Armstrong E.E."/>
            <person name="Taylor R.W."/>
            <person name="Miller D.E."/>
            <person name="Kaelin C."/>
            <person name="Barsh G."/>
            <person name="Hadly E.A."/>
            <person name="Petrov D."/>
        </authorList>
    </citation>
    <scope>NUCLEOTIDE SEQUENCE [LARGE SCALE GENOMIC DNA]</scope>
</reference>
<evidence type="ECO:0000256" key="6">
    <source>
        <dbReference type="ARBA" id="ARBA00013119"/>
    </source>
</evidence>
<evidence type="ECO:0000259" key="22">
    <source>
        <dbReference type="SMART" id="SM00846"/>
    </source>
</evidence>
<evidence type="ECO:0000256" key="11">
    <source>
        <dbReference type="ARBA" id="ARBA00022799"/>
    </source>
</evidence>
<comment type="subcellular location">
    <subcellularLocation>
        <location evidence="2">Cytoplasm</location>
        <location evidence="2">Cytoskeleton</location>
    </subcellularLocation>
    <subcellularLocation>
        <location evidence="3">Cytoplasm</location>
        <location evidence="3">Cytosol</location>
    </subcellularLocation>
    <subcellularLocation>
        <location evidence="1">Nucleus</location>
    </subcellularLocation>
</comment>
<dbReference type="InterPro" id="IPR020828">
    <property type="entry name" value="GlycerAld_3-P_DH_NAD(P)-bd"/>
</dbReference>
<comment type="pathway">
    <text evidence="4">Carbohydrate degradation; glycolysis; pyruvate from D-glyceraldehyde 3-phosphate: step 1/5.</text>
</comment>
<comment type="similarity">
    <text evidence="5 20">Belongs to the glyceraldehyde-3-phosphate dehydrogenase family.</text>
</comment>
<comment type="catalytic activity">
    <reaction evidence="18">
        <text>D-glyceraldehyde 3-phosphate + phosphate + NAD(+) = (2R)-3-phospho-glyceroyl phosphate + NADH + H(+)</text>
        <dbReference type="Rhea" id="RHEA:10300"/>
        <dbReference type="ChEBI" id="CHEBI:15378"/>
        <dbReference type="ChEBI" id="CHEBI:43474"/>
        <dbReference type="ChEBI" id="CHEBI:57540"/>
        <dbReference type="ChEBI" id="CHEBI:57604"/>
        <dbReference type="ChEBI" id="CHEBI:57945"/>
        <dbReference type="ChEBI" id="CHEBI:59776"/>
        <dbReference type="EC" id="1.2.1.12"/>
    </reaction>
</comment>
<keyword evidence="11" id="KW-0702">S-nitrosylation</keyword>
<reference evidence="23" key="3">
    <citation type="submission" date="2025-09" db="UniProtKB">
        <authorList>
            <consortium name="Ensembl"/>
        </authorList>
    </citation>
    <scope>IDENTIFICATION</scope>
</reference>
<dbReference type="GO" id="GO:0006915">
    <property type="term" value="P:apoptotic process"/>
    <property type="evidence" value="ECO:0007669"/>
    <property type="project" value="UniProtKB-KW"/>
</dbReference>
<proteinExistence type="inferred from homology"/>
<evidence type="ECO:0000256" key="19">
    <source>
        <dbReference type="ARBA" id="ARBA00048005"/>
    </source>
</evidence>
<dbReference type="GO" id="GO:0005829">
    <property type="term" value="C:cytosol"/>
    <property type="evidence" value="ECO:0007669"/>
    <property type="project" value="UniProtKB-SubCell"/>
</dbReference>
<dbReference type="SUPFAM" id="SSF51735">
    <property type="entry name" value="NAD(P)-binding Rossmann-fold domains"/>
    <property type="match status" value="1"/>
</dbReference>
<evidence type="ECO:0000256" key="15">
    <source>
        <dbReference type="ARBA" id="ARBA00023212"/>
    </source>
</evidence>
<keyword evidence="14" id="KW-0324">Glycolysis</keyword>
<evidence type="ECO:0000256" key="13">
    <source>
        <dbReference type="ARBA" id="ARBA00023027"/>
    </source>
</evidence>
<dbReference type="GO" id="GO:0006096">
    <property type="term" value="P:glycolytic process"/>
    <property type="evidence" value="ECO:0007669"/>
    <property type="project" value="UniProtKB-KW"/>
</dbReference>
<dbReference type="Pfam" id="PF00044">
    <property type="entry name" value="Gp_dh_N"/>
    <property type="match status" value="1"/>
</dbReference>
<evidence type="ECO:0000256" key="14">
    <source>
        <dbReference type="ARBA" id="ARBA00023152"/>
    </source>
</evidence>
<evidence type="ECO:0000256" key="5">
    <source>
        <dbReference type="ARBA" id="ARBA00007406"/>
    </source>
</evidence>
<evidence type="ECO:0000256" key="12">
    <source>
        <dbReference type="ARBA" id="ARBA00023002"/>
    </source>
</evidence>
<comment type="catalytic activity">
    <reaction evidence="19">
        <text>S-nitroso-L-cysteinyl-[GAPDH] + L-cysteinyl-[protein] = L-cysteinyl-[GAPDH] + S-nitroso-L-cysteinyl-[protein]</text>
        <dbReference type="Rhea" id="RHEA:66684"/>
        <dbReference type="Rhea" id="RHEA-COMP:10131"/>
        <dbReference type="Rhea" id="RHEA-COMP:17089"/>
        <dbReference type="Rhea" id="RHEA-COMP:17090"/>
        <dbReference type="Rhea" id="RHEA-COMP:17091"/>
        <dbReference type="ChEBI" id="CHEBI:29950"/>
        <dbReference type="ChEBI" id="CHEBI:149494"/>
    </reaction>
    <physiologicalReaction direction="left-to-right" evidence="19">
        <dbReference type="Rhea" id="RHEA:66685"/>
    </physiologicalReaction>
</comment>
<dbReference type="InterPro" id="IPR036291">
    <property type="entry name" value="NAD(P)-bd_dom_sf"/>
</dbReference>
<evidence type="ECO:0000256" key="9">
    <source>
        <dbReference type="ARBA" id="ARBA00022679"/>
    </source>
</evidence>
<evidence type="ECO:0000256" key="17">
    <source>
        <dbReference type="ARBA" id="ARBA00031890"/>
    </source>
</evidence>
<accession>A0A8C8XB58</accession>
<dbReference type="PANTHER" id="PTHR10836">
    <property type="entry name" value="GLYCERALDEHYDE 3-PHOSPHATE DEHYDROGENASE"/>
    <property type="match status" value="1"/>
</dbReference>
<evidence type="ECO:0000256" key="8">
    <source>
        <dbReference type="ARBA" id="ARBA00022490"/>
    </source>
</evidence>
<dbReference type="AlphaFoldDB" id="A0A8C8XB58"/>
<evidence type="ECO:0000256" key="16">
    <source>
        <dbReference type="ARBA" id="ARBA00023242"/>
    </source>
</evidence>
<dbReference type="GO" id="GO:0016740">
    <property type="term" value="F:transferase activity"/>
    <property type="evidence" value="ECO:0007669"/>
    <property type="project" value="UniProtKB-KW"/>
</dbReference>
<evidence type="ECO:0000313" key="24">
    <source>
        <dbReference type="Proteomes" id="UP000694399"/>
    </source>
</evidence>
<sequence length="177" mass="19999">LWQSGYCQHQCPFIDLNYMVYTFHYDSTHGKFHGAIKAENGKLVISGKPITIFFFKKILMFILFLRDRGRERDRYVVESTGVFTTLEKAGAHLKGGVKRVIISAPSPDDPMFVMGMNHEVNNSLKIVSNASSTTNHLAFLAKVIHDDVRHCGGTYDHSPCHHCPLEDHGQPLWEAVV</sequence>
<keyword evidence="15" id="KW-0206">Cytoskeleton</keyword>
<evidence type="ECO:0000256" key="4">
    <source>
        <dbReference type="ARBA" id="ARBA00004869"/>
    </source>
</evidence>
<dbReference type="PRINTS" id="PR00078">
    <property type="entry name" value="G3PDHDRGNASE"/>
</dbReference>
<evidence type="ECO:0000313" key="23">
    <source>
        <dbReference type="Ensembl" id="ENSPLOP00000015385.1"/>
    </source>
</evidence>
<evidence type="ECO:0000256" key="1">
    <source>
        <dbReference type="ARBA" id="ARBA00004123"/>
    </source>
</evidence>
<dbReference type="Ensembl" id="ENSPLOT00000017052.1">
    <property type="protein sequence ID" value="ENSPLOP00000015385.1"/>
    <property type="gene ID" value="ENSPLOG00000011309.1"/>
</dbReference>
<keyword evidence="21" id="KW-0472">Membrane</keyword>
<keyword evidence="10" id="KW-0053">Apoptosis</keyword>
<evidence type="ECO:0000256" key="20">
    <source>
        <dbReference type="RuleBase" id="RU000397"/>
    </source>
</evidence>
<dbReference type="GeneTree" id="ENSGT00940000153112"/>
<dbReference type="SMART" id="SM00846">
    <property type="entry name" value="Gp_dh_N"/>
    <property type="match status" value="1"/>
</dbReference>
<dbReference type="InterPro" id="IPR020831">
    <property type="entry name" value="GlycerAld/Erythrose_P_DH"/>
</dbReference>
<keyword evidence="13" id="KW-0520">NAD</keyword>
<evidence type="ECO:0000256" key="21">
    <source>
        <dbReference type="SAM" id="Phobius"/>
    </source>
</evidence>
<dbReference type="GO" id="GO:0005634">
    <property type="term" value="C:nucleus"/>
    <property type="evidence" value="ECO:0007669"/>
    <property type="project" value="UniProtKB-SubCell"/>
</dbReference>
<evidence type="ECO:0000256" key="2">
    <source>
        <dbReference type="ARBA" id="ARBA00004245"/>
    </source>
</evidence>
<name>A0A8C8XB58_PANLE</name>
<keyword evidence="9" id="KW-0808">Transferase</keyword>
<evidence type="ECO:0000256" key="10">
    <source>
        <dbReference type="ARBA" id="ARBA00022703"/>
    </source>
</evidence>
<dbReference type="PANTHER" id="PTHR10836:SF111">
    <property type="entry name" value="GLYCERALDEHYDE-3-PHOSPHATE DEHYDROGENASE"/>
    <property type="match status" value="1"/>
</dbReference>
<feature type="domain" description="Glyceraldehyde 3-phosphate dehydrogenase NAD(P) binding" evidence="22">
    <location>
        <begin position="6"/>
        <end position="132"/>
    </location>
</feature>
<keyword evidence="21" id="KW-0812">Transmembrane</keyword>
<dbReference type="EC" id="1.2.1.12" evidence="6"/>